<dbReference type="Proteomes" id="UP000694564">
    <property type="component" value="Chromosome 14"/>
</dbReference>
<evidence type="ECO:0000256" key="1">
    <source>
        <dbReference type="SAM" id="MobiDB-lite"/>
    </source>
</evidence>
<reference evidence="2" key="1">
    <citation type="submission" date="2025-08" db="UniProtKB">
        <authorList>
            <consortium name="Ensembl"/>
        </authorList>
    </citation>
    <scope>IDENTIFICATION</scope>
</reference>
<sequence length="88" mass="9622">PRKAGYQEAPVYTSACRDFPEHRQGAAPPPLWPANQLSPLLLSRVDRAGHRCTPVIPAVWEAEAGGSQVQSQPQQLSEALSNLVRPRL</sequence>
<organism evidence="2 3">
    <name type="scientific">Sciurus vulgaris</name>
    <name type="common">Eurasian red squirrel</name>
    <dbReference type="NCBI Taxonomy" id="55149"/>
    <lineage>
        <taxon>Eukaryota</taxon>
        <taxon>Metazoa</taxon>
        <taxon>Chordata</taxon>
        <taxon>Craniata</taxon>
        <taxon>Vertebrata</taxon>
        <taxon>Euteleostomi</taxon>
        <taxon>Mammalia</taxon>
        <taxon>Eutheria</taxon>
        <taxon>Euarchontoglires</taxon>
        <taxon>Glires</taxon>
        <taxon>Rodentia</taxon>
        <taxon>Sciuromorpha</taxon>
        <taxon>Sciuridae</taxon>
        <taxon>Sciurinae</taxon>
        <taxon>Sciurini</taxon>
        <taxon>Sciurus</taxon>
    </lineage>
</organism>
<name>A0A8D2B925_SCIVU</name>
<evidence type="ECO:0000313" key="3">
    <source>
        <dbReference type="Proteomes" id="UP000694564"/>
    </source>
</evidence>
<evidence type="ECO:0000313" key="2">
    <source>
        <dbReference type="Ensembl" id="ENSSVLP00005010976.1"/>
    </source>
</evidence>
<reference evidence="2" key="2">
    <citation type="submission" date="2025-09" db="UniProtKB">
        <authorList>
            <consortium name="Ensembl"/>
        </authorList>
    </citation>
    <scope>IDENTIFICATION</scope>
</reference>
<feature type="compositionally biased region" description="Polar residues" evidence="1">
    <location>
        <begin position="67"/>
        <end position="80"/>
    </location>
</feature>
<dbReference type="GeneTree" id="ENSGT00960000189845"/>
<feature type="region of interest" description="Disordered" evidence="1">
    <location>
        <begin position="66"/>
        <end position="88"/>
    </location>
</feature>
<proteinExistence type="predicted"/>
<accession>A0A8D2B925</accession>
<keyword evidence="3" id="KW-1185">Reference proteome</keyword>
<protein>
    <submittedName>
        <fullName evidence="2">Uncharacterized protein</fullName>
    </submittedName>
</protein>
<dbReference type="Ensembl" id="ENSSVLT00005012144.1">
    <property type="protein sequence ID" value="ENSSVLP00005010976.1"/>
    <property type="gene ID" value="ENSSVLG00005008736.1"/>
</dbReference>
<dbReference type="AlphaFoldDB" id="A0A8D2B925"/>